<gene>
    <name evidence="2" type="ORF">GCM10023198_49320</name>
</gene>
<keyword evidence="1" id="KW-0472">Membrane</keyword>
<feature type="transmembrane region" description="Helical" evidence="1">
    <location>
        <begin position="42"/>
        <end position="62"/>
    </location>
</feature>
<protein>
    <submittedName>
        <fullName evidence="2">Uncharacterized protein</fullName>
    </submittedName>
</protein>
<keyword evidence="1" id="KW-1133">Transmembrane helix</keyword>
<proteinExistence type="predicted"/>
<evidence type="ECO:0000256" key="1">
    <source>
        <dbReference type="SAM" id="Phobius"/>
    </source>
</evidence>
<evidence type="ECO:0000313" key="2">
    <source>
        <dbReference type="EMBL" id="GAA4719547.1"/>
    </source>
</evidence>
<dbReference type="Proteomes" id="UP001500843">
    <property type="component" value="Unassembled WGS sequence"/>
</dbReference>
<keyword evidence="1" id="KW-0812">Transmembrane</keyword>
<reference evidence="3" key="1">
    <citation type="journal article" date="2019" name="Int. J. Syst. Evol. Microbiol.">
        <title>The Global Catalogue of Microorganisms (GCM) 10K type strain sequencing project: providing services to taxonomists for standard genome sequencing and annotation.</title>
        <authorList>
            <consortium name="The Broad Institute Genomics Platform"/>
            <consortium name="The Broad Institute Genome Sequencing Center for Infectious Disease"/>
            <person name="Wu L."/>
            <person name="Ma J."/>
        </authorList>
    </citation>
    <scope>NUCLEOTIDE SEQUENCE [LARGE SCALE GENOMIC DNA]</scope>
    <source>
        <strain evidence="3">JCM 17975</strain>
    </source>
</reference>
<dbReference type="RefSeq" id="WP_253872328.1">
    <property type="nucleotide sequence ID" value="NZ_BAABHM010000032.1"/>
</dbReference>
<evidence type="ECO:0000313" key="3">
    <source>
        <dbReference type="Proteomes" id="UP001500843"/>
    </source>
</evidence>
<name>A0ABP8Y2A4_9MICO</name>
<sequence>MARDPDRQLLESVETRRARLISAFLHGDLAGRRNVSDNVKRLIGSTVLAAVACAGCAGYSFVQANLGGLGQ</sequence>
<keyword evidence="3" id="KW-1185">Reference proteome</keyword>
<organism evidence="2 3">
    <name type="scientific">Promicromonospora umidemergens</name>
    <dbReference type="NCBI Taxonomy" id="629679"/>
    <lineage>
        <taxon>Bacteria</taxon>
        <taxon>Bacillati</taxon>
        <taxon>Actinomycetota</taxon>
        <taxon>Actinomycetes</taxon>
        <taxon>Micrococcales</taxon>
        <taxon>Promicromonosporaceae</taxon>
        <taxon>Promicromonospora</taxon>
    </lineage>
</organism>
<comment type="caution">
    <text evidence="2">The sequence shown here is derived from an EMBL/GenBank/DDBJ whole genome shotgun (WGS) entry which is preliminary data.</text>
</comment>
<accession>A0ABP8Y2A4</accession>
<dbReference type="EMBL" id="BAABHM010000032">
    <property type="protein sequence ID" value="GAA4719547.1"/>
    <property type="molecule type" value="Genomic_DNA"/>
</dbReference>